<evidence type="ECO:0008006" key="2">
    <source>
        <dbReference type="Google" id="ProtNLM"/>
    </source>
</evidence>
<accession>X0XKR3</accession>
<name>X0XKR3_9ZZZZ</name>
<gene>
    <name evidence="1" type="ORF">S01H1_78156</name>
</gene>
<protein>
    <recommendedName>
        <fullName evidence="2">DUF3417 domain-containing protein</fullName>
    </recommendedName>
</protein>
<reference evidence="1" key="1">
    <citation type="journal article" date="2014" name="Front. Microbiol.">
        <title>High frequency of phylogenetically diverse reductive dehalogenase-homologous genes in deep subseafloor sedimentary metagenomes.</title>
        <authorList>
            <person name="Kawai M."/>
            <person name="Futagami T."/>
            <person name="Toyoda A."/>
            <person name="Takaki Y."/>
            <person name="Nishi S."/>
            <person name="Hori S."/>
            <person name="Arai W."/>
            <person name="Tsubouchi T."/>
            <person name="Morono Y."/>
            <person name="Uchiyama I."/>
            <person name="Ito T."/>
            <person name="Fujiyama A."/>
            <person name="Inagaki F."/>
            <person name="Takami H."/>
        </authorList>
    </citation>
    <scope>NUCLEOTIDE SEQUENCE</scope>
    <source>
        <strain evidence="1">Expedition CK06-06</strain>
    </source>
</reference>
<organism evidence="1">
    <name type="scientific">marine sediment metagenome</name>
    <dbReference type="NCBI Taxonomy" id="412755"/>
    <lineage>
        <taxon>unclassified sequences</taxon>
        <taxon>metagenomes</taxon>
        <taxon>ecological metagenomes</taxon>
    </lineage>
</organism>
<dbReference type="AlphaFoldDB" id="X0XKR3"/>
<comment type="caution">
    <text evidence="1">The sequence shown here is derived from an EMBL/GenBank/DDBJ whole genome shotgun (WGS) entry which is preliminary data.</text>
</comment>
<evidence type="ECO:0000313" key="1">
    <source>
        <dbReference type="EMBL" id="GAG43760.1"/>
    </source>
</evidence>
<feature type="non-terminal residue" evidence="1">
    <location>
        <position position="1"/>
    </location>
</feature>
<dbReference type="EMBL" id="BARS01052581">
    <property type="protein sequence ID" value="GAG43760.1"/>
    <property type="molecule type" value="Genomic_DNA"/>
</dbReference>
<sequence length="184" mass="21773">NRNDHDVPIQWVKFIKNSIVEIASNFTTKKMIEDYQEKYYNKLYKRTLAMRKNDFGLAKKLALWKIKISNNWDNVNVVSVNIPDIVKDTFQLGGKCPIEIILNLKKLSPSNIGVEFIISDIQNMENKKLVYKKEFDLDRVENGNAVYKAEITLTKPGLYEYGFRIFPKHKDLPHRQDFRYIKWI</sequence>
<proteinExistence type="predicted"/>